<evidence type="ECO:0000256" key="2">
    <source>
        <dbReference type="ARBA" id="ARBA00023125"/>
    </source>
</evidence>
<dbReference type="InterPro" id="IPR009057">
    <property type="entry name" value="Homeodomain-like_sf"/>
</dbReference>
<keyword evidence="3" id="KW-0804">Transcription</keyword>
<feature type="region of interest" description="Disordered" evidence="5">
    <location>
        <begin position="1"/>
        <end position="27"/>
    </location>
</feature>
<dbReference type="SUPFAM" id="SSF46689">
    <property type="entry name" value="Homeodomain-like"/>
    <property type="match status" value="1"/>
</dbReference>
<dbReference type="Gene3D" id="1.10.357.10">
    <property type="entry name" value="Tetracycline Repressor, domain 2"/>
    <property type="match status" value="1"/>
</dbReference>
<dbReference type="AlphaFoldDB" id="A0A543A8J0"/>
<dbReference type="InterPro" id="IPR050109">
    <property type="entry name" value="HTH-type_TetR-like_transc_reg"/>
</dbReference>
<evidence type="ECO:0000259" key="6">
    <source>
        <dbReference type="PROSITE" id="PS50977"/>
    </source>
</evidence>
<protein>
    <submittedName>
        <fullName evidence="7">TetR family transcriptional regulator</fullName>
    </submittedName>
</protein>
<evidence type="ECO:0000256" key="3">
    <source>
        <dbReference type="ARBA" id="ARBA00023163"/>
    </source>
</evidence>
<proteinExistence type="predicted"/>
<dbReference type="Proteomes" id="UP000320209">
    <property type="component" value="Unassembled WGS sequence"/>
</dbReference>
<feature type="DNA-binding region" description="H-T-H motif" evidence="4">
    <location>
        <begin position="49"/>
        <end position="68"/>
    </location>
</feature>
<dbReference type="PANTHER" id="PTHR30055">
    <property type="entry name" value="HTH-TYPE TRANSCRIPTIONAL REGULATOR RUTR"/>
    <property type="match status" value="1"/>
</dbReference>
<evidence type="ECO:0000256" key="4">
    <source>
        <dbReference type="PROSITE-ProRule" id="PRU00335"/>
    </source>
</evidence>
<keyword evidence="1" id="KW-0805">Transcription regulation</keyword>
<comment type="caution">
    <text evidence="7">The sequence shown here is derived from an EMBL/GenBank/DDBJ whole genome shotgun (WGS) entry which is preliminary data.</text>
</comment>
<gene>
    <name evidence="7" type="ORF">FB381_2748</name>
</gene>
<dbReference type="Pfam" id="PF00440">
    <property type="entry name" value="TetR_N"/>
    <property type="match status" value="1"/>
</dbReference>
<reference evidence="7 8" key="1">
    <citation type="submission" date="2019-06" db="EMBL/GenBank/DDBJ databases">
        <title>Sequencing the genomes of 1000 actinobacteria strains.</title>
        <authorList>
            <person name="Klenk H.-P."/>
        </authorList>
    </citation>
    <scope>NUCLEOTIDE SEQUENCE [LARGE SCALE GENOMIC DNA]</scope>
    <source>
        <strain evidence="7 8">DSM 25218</strain>
    </source>
</reference>
<dbReference type="RefSeq" id="WP_141780783.1">
    <property type="nucleotide sequence ID" value="NZ_VFOV01000001.1"/>
</dbReference>
<keyword evidence="8" id="KW-1185">Reference proteome</keyword>
<organism evidence="7 8">
    <name type="scientific">Nocardioides albertanoniae</name>
    <dbReference type="NCBI Taxonomy" id="1175486"/>
    <lineage>
        <taxon>Bacteria</taxon>
        <taxon>Bacillati</taxon>
        <taxon>Actinomycetota</taxon>
        <taxon>Actinomycetes</taxon>
        <taxon>Propionibacteriales</taxon>
        <taxon>Nocardioidaceae</taxon>
        <taxon>Nocardioides</taxon>
    </lineage>
</organism>
<dbReference type="InterPro" id="IPR001647">
    <property type="entry name" value="HTH_TetR"/>
</dbReference>
<dbReference type="GO" id="GO:0000976">
    <property type="term" value="F:transcription cis-regulatory region binding"/>
    <property type="evidence" value="ECO:0007669"/>
    <property type="project" value="TreeGrafter"/>
</dbReference>
<evidence type="ECO:0000256" key="5">
    <source>
        <dbReference type="SAM" id="MobiDB-lite"/>
    </source>
</evidence>
<sequence>MSSAASNNRRPGPGRPRHIPASDTHADPRDQILAVSARLFVGQGYAGTSTRDIAEAVGIRQASLYYHFAGKPGILAELLEMTVRPALDRVGDLARIESPEAALYLLAFHDAESLATLMHNIGMLPACPDVSQTPEAREYAAARGQLREAYGSLGISCGSQAVTDTVAMLQLGELILNAVESVIGTRASGDTVTNKELHGVAVSSLRICGVPQAQIEVAAKVAVAAVGQMWLCQPDLGPR</sequence>
<dbReference type="PROSITE" id="PS50977">
    <property type="entry name" value="HTH_TETR_2"/>
    <property type="match status" value="1"/>
</dbReference>
<evidence type="ECO:0000256" key="1">
    <source>
        <dbReference type="ARBA" id="ARBA00023015"/>
    </source>
</evidence>
<dbReference type="GO" id="GO:0003700">
    <property type="term" value="F:DNA-binding transcription factor activity"/>
    <property type="evidence" value="ECO:0007669"/>
    <property type="project" value="TreeGrafter"/>
</dbReference>
<evidence type="ECO:0000313" key="7">
    <source>
        <dbReference type="EMBL" id="TQL68849.1"/>
    </source>
</evidence>
<dbReference type="PANTHER" id="PTHR30055:SF234">
    <property type="entry name" value="HTH-TYPE TRANSCRIPTIONAL REGULATOR BETI"/>
    <property type="match status" value="1"/>
</dbReference>
<dbReference type="PRINTS" id="PR00455">
    <property type="entry name" value="HTHTETR"/>
</dbReference>
<accession>A0A543A8J0</accession>
<keyword evidence="2 4" id="KW-0238">DNA-binding</keyword>
<dbReference type="EMBL" id="VFOV01000001">
    <property type="protein sequence ID" value="TQL68849.1"/>
    <property type="molecule type" value="Genomic_DNA"/>
</dbReference>
<dbReference type="OrthoDB" id="1669699at2"/>
<feature type="domain" description="HTH tetR-type" evidence="6">
    <location>
        <begin position="26"/>
        <end position="86"/>
    </location>
</feature>
<evidence type="ECO:0000313" key="8">
    <source>
        <dbReference type="Proteomes" id="UP000320209"/>
    </source>
</evidence>
<name>A0A543A8J0_9ACTN</name>